<evidence type="ECO:0000256" key="1">
    <source>
        <dbReference type="ARBA" id="ARBA00004613"/>
    </source>
</evidence>
<sequence length="146" mass="16893">MSGLKLHHVVFFVSLALLASSIPSRAEPFEKWTVHIVNGLGGGRTLFAHCKSKDNDIGLRNLTAGTEFNWSFKNNFGGTTLFYCYLRTDHKQYASFDVFWIEKHDDWLGLRCHNKDCIWTAKNDGVYIRNLSTKQDEFIHPWGTHW</sequence>
<comment type="caution">
    <text evidence="7">The sequence shown here is derived from an EMBL/GenBank/DDBJ whole genome shotgun (WGS) entry which is preliminary data.</text>
</comment>
<dbReference type="Pfam" id="PF05938">
    <property type="entry name" value="Self-incomp_S1"/>
    <property type="match status" value="1"/>
</dbReference>
<protein>
    <recommendedName>
        <fullName evidence="6">S-protein homolog</fullName>
    </recommendedName>
</protein>
<dbReference type="InterPro" id="IPR010264">
    <property type="entry name" value="Self-incomp_S1"/>
</dbReference>
<evidence type="ECO:0000313" key="8">
    <source>
        <dbReference type="Proteomes" id="UP001457282"/>
    </source>
</evidence>
<dbReference type="Proteomes" id="UP001457282">
    <property type="component" value="Unassembled WGS sequence"/>
</dbReference>
<evidence type="ECO:0000256" key="6">
    <source>
        <dbReference type="RuleBase" id="RU367044"/>
    </source>
</evidence>
<evidence type="ECO:0000256" key="2">
    <source>
        <dbReference type="ARBA" id="ARBA00005581"/>
    </source>
</evidence>
<reference evidence="7 8" key="1">
    <citation type="journal article" date="2023" name="G3 (Bethesda)">
        <title>A chromosome-length genome assembly and annotation of blackberry (Rubus argutus, cv. 'Hillquist').</title>
        <authorList>
            <person name="Bruna T."/>
            <person name="Aryal R."/>
            <person name="Dudchenko O."/>
            <person name="Sargent D.J."/>
            <person name="Mead D."/>
            <person name="Buti M."/>
            <person name="Cavallini A."/>
            <person name="Hytonen T."/>
            <person name="Andres J."/>
            <person name="Pham M."/>
            <person name="Weisz D."/>
            <person name="Mascagni F."/>
            <person name="Usai G."/>
            <person name="Natali L."/>
            <person name="Bassil N."/>
            <person name="Fernandez G.E."/>
            <person name="Lomsadze A."/>
            <person name="Armour M."/>
            <person name="Olukolu B."/>
            <person name="Poorten T."/>
            <person name="Britton C."/>
            <person name="Davik J."/>
            <person name="Ashrafi H."/>
            <person name="Aiden E.L."/>
            <person name="Borodovsky M."/>
            <person name="Worthington M."/>
        </authorList>
    </citation>
    <scope>NUCLEOTIDE SEQUENCE [LARGE SCALE GENOMIC DNA]</scope>
    <source>
        <strain evidence="7">PI 553951</strain>
    </source>
</reference>
<dbReference type="AlphaFoldDB" id="A0AAW1Y7D4"/>
<evidence type="ECO:0000256" key="5">
    <source>
        <dbReference type="ARBA" id="ARBA00022729"/>
    </source>
</evidence>
<keyword evidence="3 6" id="KW-0713">Self-incompatibility</keyword>
<comment type="similarity">
    <text evidence="2 6">Belongs to the plant self-incompatibility (S1) protein family.</text>
</comment>
<organism evidence="7 8">
    <name type="scientific">Rubus argutus</name>
    <name type="common">Southern blackberry</name>
    <dbReference type="NCBI Taxonomy" id="59490"/>
    <lineage>
        <taxon>Eukaryota</taxon>
        <taxon>Viridiplantae</taxon>
        <taxon>Streptophyta</taxon>
        <taxon>Embryophyta</taxon>
        <taxon>Tracheophyta</taxon>
        <taxon>Spermatophyta</taxon>
        <taxon>Magnoliopsida</taxon>
        <taxon>eudicotyledons</taxon>
        <taxon>Gunneridae</taxon>
        <taxon>Pentapetalae</taxon>
        <taxon>rosids</taxon>
        <taxon>fabids</taxon>
        <taxon>Rosales</taxon>
        <taxon>Rosaceae</taxon>
        <taxon>Rosoideae</taxon>
        <taxon>Rosoideae incertae sedis</taxon>
        <taxon>Rubus</taxon>
    </lineage>
</organism>
<comment type="subcellular location">
    <subcellularLocation>
        <location evidence="1 6">Secreted</location>
    </subcellularLocation>
</comment>
<keyword evidence="5 6" id="KW-0732">Signal</keyword>
<dbReference type="GO" id="GO:0060320">
    <property type="term" value="P:rejection of self pollen"/>
    <property type="evidence" value="ECO:0007669"/>
    <property type="project" value="UniProtKB-KW"/>
</dbReference>
<proteinExistence type="inferred from homology"/>
<dbReference type="PANTHER" id="PTHR31232:SF156">
    <property type="entry name" value="PLANT SELF-INCOMPATIBILITY PROTEIN S1 FAMILY-RELATED"/>
    <property type="match status" value="1"/>
</dbReference>
<dbReference type="PANTHER" id="PTHR31232">
    <property type="match status" value="1"/>
</dbReference>
<keyword evidence="4 6" id="KW-0964">Secreted</keyword>
<feature type="chain" id="PRO_5043098402" description="S-protein homolog" evidence="6">
    <location>
        <begin position="27"/>
        <end position="146"/>
    </location>
</feature>
<name>A0AAW1Y7D4_RUBAR</name>
<evidence type="ECO:0000256" key="4">
    <source>
        <dbReference type="ARBA" id="ARBA00022525"/>
    </source>
</evidence>
<gene>
    <name evidence="7" type="ORF">M0R45_010441</name>
</gene>
<keyword evidence="8" id="KW-1185">Reference proteome</keyword>
<dbReference type="GO" id="GO:0005576">
    <property type="term" value="C:extracellular region"/>
    <property type="evidence" value="ECO:0007669"/>
    <property type="project" value="UniProtKB-SubCell"/>
</dbReference>
<accession>A0AAW1Y7D4</accession>
<feature type="signal peptide" evidence="6">
    <location>
        <begin position="1"/>
        <end position="26"/>
    </location>
</feature>
<dbReference type="EMBL" id="JBEDUW010000002">
    <property type="protein sequence ID" value="KAK9944899.1"/>
    <property type="molecule type" value="Genomic_DNA"/>
</dbReference>
<evidence type="ECO:0000313" key="7">
    <source>
        <dbReference type="EMBL" id="KAK9944899.1"/>
    </source>
</evidence>
<evidence type="ECO:0000256" key="3">
    <source>
        <dbReference type="ARBA" id="ARBA00022471"/>
    </source>
</evidence>